<proteinExistence type="predicted"/>
<gene>
    <name evidence="2" type="ORF">AVDCRST_MAG91-1867</name>
</gene>
<feature type="compositionally biased region" description="Basic and acidic residues" evidence="1">
    <location>
        <begin position="124"/>
        <end position="134"/>
    </location>
</feature>
<feature type="compositionally biased region" description="Basic residues" evidence="1">
    <location>
        <begin position="206"/>
        <end position="219"/>
    </location>
</feature>
<feature type="compositionally biased region" description="Basic and acidic residues" evidence="1">
    <location>
        <begin position="270"/>
        <end position="289"/>
    </location>
</feature>
<evidence type="ECO:0000256" key="1">
    <source>
        <dbReference type="SAM" id="MobiDB-lite"/>
    </source>
</evidence>
<feature type="compositionally biased region" description="Basic residues" evidence="1">
    <location>
        <begin position="165"/>
        <end position="174"/>
    </location>
</feature>
<feature type="region of interest" description="Disordered" evidence="1">
    <location>
        <begin position="47"/>
        <end position="72"/>
    </location>
</feature>
<sequence length="300" mass="33448">GSQISRHDPRRGRRSRAQPVPIRNQEIPDPRARGGVYAGQALDRAWRHGRGGEARQLAPSPRRQDLHGLSRLRPARVRAYLGRQYRPDAGREEVRARARLPPRDLCDVVDQGLDPGVHPAQLVAREDGHHRGAEEAVLQPSPDEEQDRRVRGRRHAPGGRDQDRHRSRRHRSRRHLDEPPHGARRRHVAQRPLARGGRGRVAGLARRLRPVAGRAHRGRRGEAGASRVADRGDGRAERPREVHPDRAAVGGRPQDAGGAQPGLRRQPRAHPPDRGARVREAAEVADQHRGRAAAASGRRL</sequence>
<reference evidence="2" key="1">
    <citation type="submission" date="2020-02" db="EMBL/GenBank/DDBJ databases">
        <authorList>
            <person name="Meier V. D."/>
        </authorList>
    </citation>
    <scope>NUCLEOTIDE SEQUENCE</scope>
    <source>
        <strain evidence="2">AVDCRST_MAG91</strain>
    </source>
</reference>
<feature type="non-terminal residue" evidence="2">
    <location>
        <position position="300"/>
    </location>
</feature>
<feature type="compositionally biased region" description="Low complexity" evidence="1">
    <location>
        <begin position="191"/>
        <end position="205"/>
    </location>
</feature>
<feature type="compositionally biased region" description="Basic and acidic residues" evidence="1">
    <location>
        <begin position="228"/>
        <end position="246"/>
    </location>
</feature>
<dbReference type="AlphaFoldDB" id="A0A6J4T7A3"/>
<feature type="non-terminal residue" evidence="2">
    <location>
        <position position="1"/>
    </location>
</feature>
<organism evidence="2">
    <name type="scientific">uncultured Sphingomonadaceae bacterium</name>
    <dbReference type="NCBI Taxonomy" id="169976"/>
    <lineage>
        <taxon>Bacteria</taxon>
        <taxon>Pseudomonadati</taxon>
        <taxon>Pseudomonadota</taxon>
        <taxon>Alphaproteobacteria</taxon>
        <taxon>Sphingomonadales</taxon>
        <taxon>Sphingomonadaceae</taxon>
        <taxon>environmental samples</taxon>
    </lineage>
</organism>
<protein>
    <submittedName>
        <fullName evidence="2">RNA polymerase sigma factor RpoH</fullName>
    </submittedName>
</protein>
<feature type="region of interest" description="Disordered" evidence="1">
    <location>
        <begin position="1"/>
        <end position="35"/>
    </location>
</feature>
<dbReference type="EMBL" id="CADCVX010000347">
    <property type="protein sequence ID" value="CAA9515222.1"/>
    <property type="molecule type" value="Genomic_DNA"/>
</dbReference>
<accession>A0A6J4T7A3</accession>
<name>A0A6J4T7A3_9SPHN</name>
<evidence type="ECO:0000313" key="2">
    <source>
        <dbReference type="EMBL" id="CAA9515222.1"/>
    </source>
</evidence>
<feature type="region of interest" description="Disordered" evidence="1">
    <location>
        <begin position="110"/>
        <end position="300"/>
    </location>
</feature>